<dbReference type="Pfam" id="PF00902">
    <property type="entry name" value="TatC"/>
    <property type="match status" value="1"/>
</dbReference>
<dbReference type="GO" id="GO:0033281">
    <property type="term" value="C:TAT protein transport complex"/>
    <property type="evidence" value="ECO:0007669"/>
    <property type="project" value="UniProtKB-UniRule"/>
</dbReference>
<evidence type="ECO:0000256" key="2">
    <source>
        <dbReference type="ARBA" id="ARBA00022692"/>
    </source>
</evidence>
<dbReference type="AlphaFoldDB" id="A0A1F4W0W1"/>
<dbReference type="Proteomes" id="UP000176614">
    <property type="component" value="Unassembled WGS sequence"/>
</dbReference>
<dbReference type="PRINTS" id="PR01840">
    <property type="entry name" value="TATCFAMILY"/>
</dbReference>
<keyword evidence="4 5" id="KW-0472">Membrane</keyword>
<comment type="subcellular location">
    <subcellularLocation>
        <location evidence="5">Cell membrane</location>
        <topology evidence="5">Multi-pass membrane protein</topology>
    </subcellularLocation>
    <subcellularLocation>
        <location evidence="1">Membrane</location>
        <topology evidence="1">Multi-pass membrane protein</topology>
    </subcellularLocation>
</comment>
<evidence type="ECO:0000313" key="6">
    <source>
        <dbReference type="EMBL" id="OGC62975.1"/>
    </source>
</evidence>
<keyword evidence="5" id="KW-0653">Protein transport</keyword>
<comment type="function">
    <text evidence="5">Part of the twin-arginine translocation (Tat) system that transports large folded proteins containing a characteristic twin-arginine motif in their signal peptide across membranes.</text>
</comment>
<dbReference type="GO" id="GO:0009977">
    <property type="term" value="F:proton motive force dependent protein transmembrane transporter activity"/>
    <property type="evidence" value="ECO:0007669"/>
    <property type="project" value="TreeGrafter"/>
</dbReference>
<name>A0A1F4W0W1_UNCKA</name>
<gene>
    <name evidence="5" type="primary">tatC</name>
    <name evidence="6" type="ORF">A2264_03795</name>
</gene>
<evidence type="ECO:0000256" key="4">
    <source>
        <dbReference type="ARBA" id="ARBA00023136"/>
    </source>
</evidence>
<dbReference type="GO" id="GO:0065002">
    <property type="term" value="P:intracellular protein transmembrane transport"/>
    <property type="evidence" value="ECO:0007669"/>
    <property type="project" value="TreeGrafter"/>
</dbReference>
<protein>
    <recommendedName>
        <fullName evidence="5">Sec-independent protein translocase protein TatC</fullName>
    </recommendedName>
</protein>
<evidence type="ECO:0000256" key="1">
    <source>
        <dbReference type="ARBA" id="ARBA00004141"/>
    </source>
</evidence>
<feature type="transmembrane region" description="Helical" evidence="5">
    <location>
        <begin position="182"/>
        <end position="199"/>
    </location>
</feature>
<comment type="caution">
    <text evidence="6">The sequence shown here is derived from an EMBL/GenBank/DDBJ whole genome shotgun (WGS) entry which is preliminary data.</text>
</comment>
<keyword evidence="5" id="KW-1003">Cell membrane</keyword>
<dbReference type="PANTHER" id="PTHR30371:SF0">
    <property type="entry name" value="SEC-INDEPENDENT PROTEIN TRANSLOCASE PROTEIN TATC, CHLOROPLASTIC-RELATED"/>
    <property type="match status" value="1"/>
</dbReference>
<comment type="similarity">
    <text evidence="5">Belongs to the TatC family.</text>
</comment>
<feature type="transmembrane region" description="Helical" evidence="5">
    <location>
        <begin position="205"/>
        <end position="225"/>
    </location>
</feature>
<evidence type="ECO:0000313" key="7">
    <source>
        <dbReference type="Proteomes" id="UP000176614"/>
    </source>
</evidence>
<accession>A0A1F4W0W1</accession>
<proteinExistence type="inferred from homology"/>
<dbReference type="EMBL" id="MEVT01000011">
    <property type="protein sequence ID" value="OGC62975.1"/>
    <property type="molecule type" value="Genomic_DNA"/>
</dbReference>
<evidence type="ECO:0000256" key="3">
    <source>
        <dbReference type="ARBA" id="ARBA00022989"/>
    </source>
</evidence>
<dbReference type="InterPro" id="IPR002033">
    <property type="entry name" value="TatC"/>
</dbReference>
<feature type="transmembrane region" description="Helical" evidence="5">
    <location>
        <begin position="100"/>
        <end position="126"/>
    </location>
</feature>
<dbReference type="HAMAP" id="MF_00902">
    <property type="entry name" value="TatC"/>
    <property type="match status" value="1"/>
</dbReference>
<feature type="transmembrane region" description="Helical" evidence="5">
    <location>
        <begin position="12"/>
        <end position="32"/>
    </location>
</feature>
<evidence type="ECO:0000256" key="5">
    <source>
        <dbReference type="HAMAP-Rule" id="MF_00902"/>
    </source>
</evidence>
<sequence>MTRYDHYLASLRKIALVVGAFFIVAFCLGFGFSKNLLVIFLKIFNLTNIQMTVTSPLQVFNLSANTGFLVAIVITLPVVVFLLARFVLPALNKGERRLVATYSFLALVLFFVGFIFGVLLMKFVIFTFADLLYGTRIGNYWDIQVFISQVLITATMLGLVFEFPIVLAVLVKVGILELEMLISKRPYIFACAIIFVALLPPTDVLSMVAMVVPLVLLFEITIFCLKKTRR</sequence>
<keyword evidence="5" id="KW-0811">Translocation</keyword>
<keyword evidence="2 5" id="KW-0812">Transmembrane</keyword>
<keyword evidence="3 5" id="KW-1133">Transmembrane helix</keyword>
<organism evidence="6 7">
    <name type="scientific">candidate division WWE3 bacterium RIFOXYA2_FULL_46_9</name>
    <dbReference type="NCBI Taxonomy" id="1802636"/>
    <lineage>
        <taxon>Bacteria</taxon>
        <taxon>Katanobacteria</taxon>
    </lineage>
</organism>
<feature type="transmembrane region" description="Helical" evidence="5">
    <location>
        <begin position="146"/>
        <end position="170"/>
    </location>
</feature>
<dbReference type="GO" id="GO:0043953">
    <property type="term" value="P:protein transport by the Tat complex"/>
    <property type="evidence" value="ECO:0007669"/>
    <property type="project" value="UniProtKB-UniRule"/>
</dbReference>
<keyword evidence="5" id="KW-0813">Transport</keyword>
<dbReference type="PANTHER" id="PTHR30371">
    <property type="entry name" value="SEC-INDEPENDENT PROTEIN TRANSLOCASE PROTEIN TATC"/>
    <property type="match status" value="1"/>
</dbReference>
<comment type="subunit">
    <text evidence="5">Forms a complex with TatA.</text>
</comment>
<feature type="transmembrane region" description="Helical" evidence="5">
    <location>
        <begin position="67"/>
        <end position="88"/>
    </location>
</feature>
<reference evidence="6 7" key="1">
    <citation type="journal article" date="2016" name="Nat. Commun.">
        <title>Thousands of microbial genomes shed light on interconnected biogeochemical processes in an aquifer system.</title>
        <authorList>
            <person name="Anantharaman K."/>
            <person name="Brown C.T."/>
            <person name="Hug L.A."/>
            <person name="Sharon I."/>
            <person name="Castelle C.J."/>
            <person name="Probst A.J."/>
            <person name="Thomas B.C."/>
            <person name="Singh A."/>
            <person name="Wilkins M.J."/>
            <person name="Karaoz U."/>
            <person name="Brodie E.L."/>
            <person name="Williams K.H."/>
            <person name="Hubbard S.S."/>
            <person name="Banfield J.F."/>
        </authorList>
    </citation>
    <scope>NUCLEOTIDE SEQUENCE [LARGE SCALE GENOMIC DNA]</scope>
</reference>